<accession>A0A559K668</accession>
<dbReference type="AlphaFoldDB" id="A0A559K668"/>
<dbReference type="OrthoDB" id="2662371at2"/>
<evidence type="ECO:0000313" key="1">
    <source>
        <dbReference type="EMBL" id="TVY07587.1"/>
    </source>
</evidence>
<dbReference type="RefSeq" id="WP_144851357.1">
    <property type="nucleotide sequence ID" value="NZ_VNJI01000034.1"/>
</dbReference>
<organism evidence="1 2">
    <name type="scientific">Paenibacillus cremeus</name>
    <dbReference type="NCBI Taxonomy" id="2163881"/>
    <lineage>
        <taxon>Bacteria</taxon>
        <taxon>Bacillati</taxon>
        <taxon>Bacillota</taxon>
        <taxon>Bacilli</taxon>
        <taxon>Bacillales</taxon>
        <taxon>Paenibacillaceae</taxon>
        <taxon>Paenibacillus</taxon>
    </lineage>
</organism>
<sequence>MTATKRRDGVFAPHVSYREHEAEGGPVMVRSHVKTYKYRVGKKSIIVIHIHQKATAAAEQGNVLASNAVNVQIVHKHKGRKKRR</sequence>
<dbReference type="Proteomes" id="UP000317036">
    <property type="component" value="Unassembled WGS sequence"/>
</dbReference>
<dbReference type="EMBL" id="VNJI01000034">
    <property type="protein sequence ID" value="TVY07587.1"/>
    <property type="molecule type" value="Genomic_DNA"/>
</dbReference>
<name>A0A559K668_9BACL</name>
<keyword evidence="2" id="KW-1185">Reference proteome</keyword>
<protein>
    <submittedName>
        <fullName evidence="1">Uncharacterized protein</fullName>
    </submittedName>
</protein>
<evidence type="ECO:0000313" key="2">
    <source>
        <dbReference type="Proteomes" id="UP000317036"/>
    </source>
</evidence>
<reference evidence="1 2" key="1">
    <citation type="submission" date="2019-07" db="EMBL/GenBank/DDBJ databases">
        <authorList>
            <person name="Kim J."/>
        </authorList>
    </citation>
    <scope>NUCLEOTIDE SEQUENCE [LARGE SCALE GENOMIC DNA]</scope>
    <source>
        <strain evidence="1 2">JC52</strain>
    </source>
</reference>
<proteinExistence type="predicted"/>
<comment type="caution">
    <text evidence="1">The sequence shown here is derived from an EMBL/GenBank/DDBJ whole genome shotgun (WGS) entry which is preliminary data.</text>
</comment>
<gene>
    <name evidence="1" type="ORF">FPZ49_22845</name>
</gene>